<name>B6YX48_THEON</name>
<dbReference type="eggNOG" id="arCOG04026">
    <property type="taxonomic scope" value="Archaea"/>
</dbReference>
<dbReference type="InterPro" id="IPR007166">
    <property type="entry name" value="Class3_signal_pept_motif"/>
</dbReference>
<keyword evidence="1" id="KW-0472">Membrane</keyword>
<dbReference type="AlphaFoldDB" id="B6YX48"/>
<dbReference type="PATRIC" id="fig|523850.10.peg.1180"/>
<dbReference type="GeneID" id="32154336"/>
<dbReference type="EMBL" id="CP000855">
    <property type="protein sequence ID" value="ACJ16661.1"/>
    <property type="molecule type" value="Genomic_DNA"/>
</dbReference>
<protein>
    <recommendedName>
        <fullName evidence="4">Class III signal peptide</fullName>
    </recommendedName>
</protein>
<accession>B6YX48</accession>
<evidence type="ECO:0000313" key="3">
    <source>
        <dbReference type="Proteomes" id="UP000002727"/>
    </source>
</evidence>
<evidence type="ECO:0000313" key="2">
    <source>
        <dbReference type="EMBL" id="ACJ16661.1"/>
    </source>
</evidence>
<dbReference type="STRING" id="523850.TON_1173"/>
<organism evidence="2 3">
    <name type="scientific">Thermococcus onnurineus (strain NA1)</name>
    <dbReference type="NCBI Taxonomy" id="523850"/>
    <lineage>
        <taxon>Archaea</taxon>
        <taxon>Methanobacteriati</taxon>
        <taxon>Methanobacteriota</taxon>
        <taxon>Thermococci</taxon>
        <taxon>Thermococcales</taxon>
        <taxon>Thermococcaceae</taxon>
        <taxon>Thermococcus</taxon>
    </lineage>
</organism>
<evidence type="ECO:0008006" key="4">
    <source>
        <dbReference type="Google" id="ProtNLM"/>
    </source>
</evidence>
<dbReference type="RefSeq" id="WP_012572133.1">
    <property type="nucleotide sequence ID" value="NC_011529.1"/>
</dbReference>
<dbReference type="Proteomes" id="UP000002727">
    <property type="component" value="Chromosome"/>
</dbReference>
<keyword evidence="1" id="KW-0812">Transmembrane</keyword>
<keyword evidence="3" id="KW-1185">Reference proteome</keyword>
<sequence length="55" mass="6165">MIRKAQSAIEYLFMLAAVLVLVVMAARVVLNGTKNLNEAISNYTTQVRKQILEDL</sequence>
<feature type="transmembrane region" description="Helical" evidence="1">
    <location>
        <begin position="12"/>
        <end position="30"/>
    </location>
</feature>
<dbReference type="KEGG" id="ton:TON_1173"/>
<keyword evidence="1" id="KW-1133">Transmembrane helix</keyword>
<dbReference type="HOGENOM" id="CLU_205638_3_0_2"/>
<dbReference type="Pfam" id="PF04021">
    <property type="entry name" value="Class_IIIsignal"/>
    <property type="match status" value="1"/>
</dbReference>
<gene>
    <name evidence="2" type="ordered locus">TON_1173</name>
</gene>
<reference evidence="2 3" key="1">
    <citation type="journal article" date="2008" name="J. Bacteriol.">
        <title>The complete genome sequence of Thermococcus onnurineus NA1 reveals a mixed heterotrophic and carboxydotrophic metabolism.</title>
        <authorList>
            <person name="Lee H.S."/>
            <person name="Kang S.G."/>
            <person name="Bae S.S."/>
            <person name="Lim J.K."/>
            <person name="Cho Y."/>
            <person name="Kim Y.J."/>
            <person name="Jeon J.H."/>
            <person name="Cha S.S."/>
            <person name="Kwon K.K."/>
            <person name="Kim H.T."/>
            <person name="Park C.J."/>
            <person name="Lee H.W."/>
            <person name="Kim S.I."/>
            <person name="Chun J."/>
            <person name="Colwell R.R."/>
            <person name="Kim S.J."/>
            <person name="Lee J.H."/>
        </authorList>
    </citation>
    <scope>NUCLEOTIDE SEQUENCE [LARGE SCALE GENOMIC DNA]</scope>
    <source>
        <strain evidence="2 3">NA1</strain>
    </source>
</reference>
<evidence type="ECO:0000256" key="1">
    <source>
        <dbReference type="SAM" id="Phobius"/>
    </source>
</evidence>
<proteinExistence type="predicted"/>